<evidence type="ECO:0000313" key="3">
    <source>
        <dbReference type="EMBL" id="CAI4003727.1"/>
    </source>
</evidence>
<keyword evidence="5" id="KW-1185">Reference proteome</keyword>
<evidence type="ECO:0000313" key="5">
    <source>
        <dbReference type="Proteomes" id="UP001152797"/>
    </source>
</evidence>
<evidence type="ECO:0000259" key="2">
    <source>
        <dbReference type="Pfam" id="PF26188"/>
    </source>
</evidence>
<comment type="caution">
    <text evidence="3">The sequence shown here is derived from an EMBL/GenBank/DDBJ whole genome shotgun (WGS) entry which is preliminary data.</text>
</comment>
<dbReference type="Proteomes" id="UP001152797">
    <property type="component" value="Unassembled WGS sequence"/>
</dbReference>
<feature type="domain" description="RNA-editing substrate-binding complex 6 protein" evidence="2">
    <location>
        <begin position="59"/>
        <end position="291"/>
    </location>
</feature>
<dbReference type="AlphaFoldDB" id="A0A9P1D3K1"/>
<feature type="region of interest" description="Disordered" evidence="1">
    <location>
        <begin position="422"/>
        <end position="489"/>
    </location>
</feature>
<proteinExistence type="predicted"/>
<protein>
    <recommendedName>
        <fullName evidence="2">RNA-editing substrate-binding complex 6 protein domain-containing protein</fullName>
    </recommendedName>
</protein>
<dbReference type="OrthoDB" id="432905at2759"/>
<sequence>MLRCVPLCQVACRGLRRVPWTSLLRQVTSHVQAASSKLQWTGEAGIVAGVGGAGAADVAKVPDMKSGELRKLAQAAAAEGASLELWDALAKRCQDSAERLNYWDAVHILQAFTEANVPNRDLFLSLGEALSAKASKMATKHVLDILAVYEAADLRPRALYVELLHGLVRLSRSMYAEEVALTLQALARYNLGNPTVIAQLMRTIQTEIKEFRFRYLCASAGALGALHACPADFMEILDRRARFEVDTINVQELLDNLQAFPQLEFSWKSYEDMCMEEFLQRVARFRTAEDVDQLVDPFNTLYFLQSNGNLESNYLRALCQWCLKGVHRPNIRSERRPTSQQLVTLHDFCLEHGIEGEPALQDALAFFVESGGGLWHQRYAQPLAYHKKRRYIRSDDPLEGVELPELPAPHSLARTPRAKQLEALPGLPMPEDTAVDGVDSEVAPRRRKESGPSPLLKDPEDTLVYRIRTRSRKGPRPRHQRDHLRKRDWEKQEVPGPLWYYGGWKMRPKYQPGQSLGPRYPYARVPVGPRGAAWILRR</sequence>
<dbReference type="EMBL" id="CAMXCT020003323">
    <property type="protein sequence ID" value="CAL1157102.1"/>
    <property type="molecule type" value="Genomic_DNA"/>
</dbReference>
<dbReference type="EMBL" id="CAMXCT030003323">
    <property type="protein sequence ID" value="CAL4791039.1"/>
    <property type="molecule type" value="Genomic_DNA"/>
</dbReference>
<reference evidence="4 5" key="2">
    <citation type="submission" date="2024-05" db="EMBL/GenBank/DDBJ databases">
        <authorList>
            <person name="Chen Y."/>
            <person name="Shah S."/>
            <person name="Dougan E. K."/>
            <person name="Thang M."/>
            <person name="Chan C."/>
        </authorList>
    </citation>
    <scope>NUCLEOTIDE SEQUENCE [LARGE SCALE GENOMIC DNA]</scope>
</reference>
<evidence type="ECO:0000256" key="1">
    <source>
        <dbReference type="SAM" id="MobiDB-lite"/>
    </source>
</evidence>
<accession>A0A9P1D3K1</accession>
<reference evidence="3" key="1">
    <citation type="submission" date="2022-10" db="EMBL/GenBank/DDBJ databases">
        <authorList>
            <person name="Chen Y."/>
            <person name="Dougan E. K."/>
            <person name="Chan C."/>
            <person name="Rhodes N."/>
            <person name="Thang M."/>
        </authorList>
    </citation>
    <scope>NUCLEOTIDE SEQUENCE</scope>
</reference>
<dbReference type="Pfam" id="PF26188">
    <property type="entry name" value="RESC6"/>
    <property type="match status" value="1"/>
</dbReference>
<dbReference type="InterPro" id="IPR058917">
    <property type="entry name" value="RESC6_dom"/>
</dbReference>
<feature type="compositionally biased region" description="Basic residues" evidence="1">
    <location>
        <begin position="467"/>
        <end position="484"/>
    </location>
</feature>
<dbReference type="EMBL" id="CAMXCT010003323">
    <property type="protein sequence ID" value="CAI4003727.1"/>
    <property type="molecule type" value="Genomic_DNA"/>
</dbReference>
<gene>
    <name evidence="3" type="ORF">C1SCF055_LOCUS29574</name>
</gene>
<name>A0A9P1D3K1_9DINO</name>
<organism evidence="3">
    <name type="scientific">Cladocopium goreaui</name>
    <dbReference type="NCBI Taxonomy" id="2562237"/>
    <lineage>
        <taxon>Eukaryota</taxon>
        <taxon>Sar</taxon>
        <taxon>Alveolata</taxon>
        <taxon>Dinophyceae</taxon>
        <taxon>Suessiales</taxon>
        <taxon>Symbiodiniaceae</taxon>
        <taxon>Cladocopium</taxon>
    </lineage>
</organism>
<evidence type="ECO:0000313" key="4">
    <source>
        <dbReference type="EMBL" id="CAL4791039.1"/>
    </source>
</evidence>